<evidence type="ECO:0000313" key="1">
    <source>
        <dbReference type="EMBL" id="KAK7409796.1"/>
    </source>
</evidence>
<protein>
    <submittedName>
        <fullName evidence="1">Uncharacterized protein</fullName>
    </submittedName>
</protein>
<reference evidence="1 2" key="1">
    <citation type="submission" date="2024-01" db="EMBL/GenBank/DDBJ databases">
        <title>The genomes of 5 underutilized Papilionoideae crops provide insights into root nodulation and disease resistanc.</title>
        <authorList>
            <person name="Jiang F."/>
        </authorList>
    </citation>
    <scope>NUCLEOTIDE SEQUENCE [LARGE SCALE GENOMIC DNA]</scope>
    <source>
        <strain evidence="1">DUOXIRENSHENG_FW03</strain>
        <tissue evidence="1">Leaves</tissue>
    </source>
</reference>
<keyword evidence="2" id="KW-1185">Reference proteome</keyword>
<dbReference type="AlphaFoldDB" id="A0AAN9T7G4"/>
<gene>
    <name evidence="1" type="ORF">VNO78_00118</name>
</gene>
<name>A0AAN9T7G4_PSOTE</name>
<evidence type="ECO:0000313" key="2">
    <source>
        <dbReference type="Proteomes" id="UP001386955"/>
    </source>
</evidence>
<dbReference type="Proteomes" id="UP001386955">
    <property type="component" value="Unassembled WGS sequence"/>
</dbReference>
<organism evidence="1 2">
    <name type="scientific">Psophocarpus tetragonolobus</name>
    <name type="common">Winged bean</name>
    <name type="synonym">Dolichos tetragonolobus</name>
    <dbReference type="NCBI Taxonomy" id="3891"/>
    <lineage>
        <taxon>Eukaryota</taxon>
        <taxon>Viridiplantae</taxon>
        <taxon>Streptophyta</taxon>
        <taxon>Embryophyta</taxon>
        <taxon>Tracheophyta</taxon>
        <taxon>Spermatophyta</taxon>
        <taxon>Magnoliopsida</taxon>
        <taxon>eudicotyledons</taxon>
        <taxon>Gunneridae</taxon>
        <taxon>Pentapetalae</taxon>
        <taxon>rosids</taxon>
        <taxon>fabids</taxon>
        <taxon>Fabales</taxon>
        <taxon>Fabaceae</taxon>
        <taxon>Papilionoideae</taxon>
        <taxon>50 kb inversion clade</taxon>
        <taxon>NPAAA clade</taxon>
        <taxon>indigoferoid/millettioid clade</taxon>
        <taxon>Phaseoleae</taxon>
        <taxon>Psophocarpus</taxon>
    </lineage>
</organism>
<comment type="caution">
    <text evidence="1">The sequence shown here is derived from an EMBL/GenBank/DDBJ whole genome shotgun (WGS) entry which is preliminary data.</text>
</comment>
<proteinExistence type="predicted"/>
<sequence length="100" mass="11161">MMIGMCGSCRIVLRRGGTEVRERKVEVSPEITSVVVVATTTCSEGVEEKRKGEEKVLAFDDFLNLSFGIMILKVMASSNKIDKHRRSSCPSLDFYLLDQS</sequence>
<accession>A0AAN9T7G4</accession>
<dbReference type="EMBL" id="JAYMYS010000001">
    <property type="protein sequence ID" value="KAK7409796.1"/>
    <property type="molecule type" value="Genomic_DNA"/>
</dbReference>